<accession>A0A5P0X059</accession>
<name>A0A5P0X059_9BACT</name>
<proteinExistence type="predicted"/>
<comment type="caution">
    <text evidence="1">The sequence shown here is derived from an EMBL/GenBank/DDBJ whole genome shotgun (WGS) entry which is preliminary data.</text>
</comment>
<dbReference type="AlphaFoldDB" id="A0A5P0X059"/>
<dbReference type="EMBL" id="VZCW01000269">
    <property type="protein sequence ID" value="MQN13195.1"/>
    <property type="molecule type" value="Genomic_DNA"/>
</dbReference>
<reference evidence="2" key="1">
    <citation type="submission" date="2019-09" db="EMBL/GenBank/DDBJ databases">
        <title>Distinct polysaccharide growth profiles of human intestinal Prevotella copri isolates.</title>
        <authorList>
            <person name="Fehlner-Peach H."/>
            <person name="Magnabosco C."/>
            <person name="Raghavan V."/>
            <person name="Scher J.U."/>
            <person name="Tett A."/>
            <person name="Cox L.M."/>
            <person name="Gottsegen C."/>
            <person name="Watters A."/>
            <person name="Wiltshire- Gordon J.D."/>
            <person name="Segata N."/>
            <person name="Bonneau R."/>
            <person name="Littman D.R."/>
        </authorList>
    </citation>
    <scope>NUCLEOTIDE SEQUENCE [LARGE SCALE GENOMIC DNA]</scope>
    <source>
        <strain evidence="2">iAQ1179</strain>
    </source>
</reference>
<dbReference type="Proteomes" id="UP000442105">
    <property type="component" value="Unassembled WGS sequence"/>
</dbReference>
<evidence type="ECO:0000313" key="2">
    <source>
        <dbReference type="Proteomes" id="UP000442105"/>
    </source>
</evidence>
<organism evidence="1 2">
    <name type="scientific">Segatella copri</name>
    <dbReference type="NCBI Taxonomy" id="165179"/>
    <lineage>
        <taxon>Bacteria</taxon>
        <taxon>Pseudomonadati</taxon>
        <taxon>Bacteroidota</taxon>
        <taxon>Bacteroidia</taxon>
        <taxon>Bacteroidales</taxon>
        <taxon>Prevotellaceae</taxon>
        <taxon>Segatella</taxon>
    </lineage>
</organism>
<gene>
    <name evidence="1" type="ORF">F7D95_10310</name>
</gene>
<dbReference type="RefSeq" id="WP_153083693.1">
    <property type="nucleotide sequence ID" value="NZ_VZBH01000067.1"/>
</dbReference>
<sequence>MKSDYGIKLFSFAILVVFVFNSCELKRRLEDKFFGNDKHKESSSIITIQNDNCDKTVGLWHCPYCGMYLDPFDVNIVDHKQKKCPDLTSTKHEKDADDIYHEAYEKGKKDGFDEGYSKGKNENDF</sequence>
<evidence type="ECO:0000313" key="1">
    <source>
        <dbReference type="EMBL" id="MQN13195.1"/>
    </source>
</evidence>
<protein>
    <submittedName>
        <fullName evidence="1">Uncharacterized protein</fullName>
    </submittedName>
</protein>